<dbReference type="GO" id="GO:0047750">
    <property type="term" value="F:cholestenol delta-isomerase activity"/>
    <property type="evidence" value="ECO:0007669"/>
    <property type="project" value="InterPro"/>
</dbReference>
<dbReference type="GO" id="GO:0004769">
    <property type="term" value="F:steroid Delta-isomerase activity"/>
    <property type="evidence" value="ECO:0007669"/>
    <property type="project" value="TreeGrafter"/>
</dbReference>
<evidence type="ECO:0000259" key="15">
    <source>
        <dbReference type="PROSITE" id="PS51751"/>
    </source>
</evidence>
<evidence type="ECO:0000256" key="10">
    <source>
        <dbReference type="ARBA" id="ARBA00023166"/>
    </source>
</evidence>
<sequence>MDQSFGPHPYYPPTASIPSYRANETPLPRVLITFAAMVGAVTGLAYWQTSRLRLRAMDKWAAMWFALCYFLLHRATIPQQQTLFAQLWKEYALSDSRYLTLDVFTVCIEFITVFVWGPLSWLTLFAILRDSPFRHVGQVIVCTAHLFGVALYYGTNWGDYRASGVSYSRPEVLYYWVYYAGLNAPWIVVPVVLLLDSSKNIAKAFRALHEQQSTHKTQ</sequence>
<reference evidence="16 17" key="1">
    <citation type="journal article" date="2020" name="bioRxiv">
        <title>Whole genome comparisons of ergot fungi reveals the divergence and evolution of species within the genus Claviceps are the result of varying mechanisms driving genome evolution and host range expansion.</title>
        <authorList>
            <person name="Wyka S.A."/>
            <person name="Mondo S.J."/>
            <person name="Liu M."/>
            <person name="Dettman J."/>
            <person name="Nalam V."/>
            <person name="Broders K.D."/>
        </authorList>
    </citation>
    <scope>NUCLEOTIDE SEQUENCE [LARGE SCALE GENOMIC DNA]</scope>
    <source>
        <strain evidence="16 17">CCC 1485</strain>
    </source>
</reference>
<comment type="similarity">
    <text evidence="2">Belongs to the EBP family.</text>
</comment>
<feature type="transmembrane region" description="Helical" evidence="14">
    <location>
        <begin position="30"/>
        <end position="48"/>
    </location>
</feature>
<dbReference type="GO" id="GO:0000247">
    <property type="term" value="F:C-8 sterol isomerase activity"/>
    <property type="evidence" value="ECO:0007669"/>
    <property type="project" value="TreeGrafter"/>
</dbReference>
<evidence type="ECO:0000256" key="4">
    <source>
        <dbReference type="ARBA" id="ARBA00022692"/>
    </source>
</evidence>
<dbReference type="GO" id="GO:0005783">
    <property type="term" value="C:endoplasmic reticulum"/>
    <property type="evidence" value="ECO:0007669"/>
    <property type="project" value="TreeGrafter"/>
</dbReference>
<feature type="domain" description="EXPERA" evidence="15">
    <location>
        <begin position="57"/>
        <end position="194"/>
    </location>
</feature>
<dbReference type="InterPro" id="IPR033118">
    <property type="entry name" value="EXPERA"/>
</dbReference>
<dbReference type="InterPro" id="IPR007905">
    <property type="entry name" value="EBP"/>
</dbReference>
<comment type="subcellular location">
    <subcellularLocation>
        <location evidence="1">Membrane</location>
        <topology evidence="1">Multi-pass membrane protein</topology>
    </subcellularLocation>
</comment>
<feature type="transmembrane region" description="Helical" evidence="14">
    <location>
        <begin position="103"/>
        <end position="128"/>
    </location>
</feature>
<evidence type="ECO:0000313" key="16">
    <source>
        <dbReference type="EMBL" id="KAG5939592.1"/>
    </source>
</evidence>
<evidence type="ECO:0000256" key="3">
    <source>
        <dbReference type="ARBA" id="ARBA00022516"/>
    </source>
</evidence>
<evidence type="ECO:0000256" key="13">
    <source>
        <dbReference type="PROSITE-ProRule" id="PRU01087"/>
    </source>
</evidence>
<keyword evidence="7" id="KW-0756">Sterol biosynthesis</keyword>
<dbReference type="EMBL" id="SRPO01000128">
    <property type="protein sequence ID" value="KAG5939592.1"/>
    <property type="molecule type" value="Genomic_DNA"/>
</dbReference>
<evidence type="ECO:0000256" key="6">
    <source>
        <dbReference type="ARBA" id="ARBA00022989"/>
    </source>
</evidence>
<evidence type="ECO:0000256" key="8">
    <source>
        <dbReference type="ARBA" id="ARBA00023098"/>
    </source>
</evidence>
<evidence type="ECO:0000256" key="5">
    <source>
        <dbReference type="ARBA" id="ARBA00022955"/>
    </source>
</evidence>
<dbReference type="Proteomes" id="UP000706124">
    <property type="component" value="Unassembled WGS sequence"/>
</dbReference>
<evidence type="ECO:0000256" key="7">
    <source>
        <dbReference type="ARBA" id="ARBA00023011"/>
    </source>
</evidence>
<dbReference type="AlphaFoldDB" id="A0A9P7ME73"/>
<keyword evidence="17" id="KW-1185">Reference proteome</keyword>
<dbReference type="GO" id="GO:0016126">
    <property type="term" value="P:sterol biosynthetic process"/>
    <property type="evidence" value="ECO:0007669"/>
    <property type="project" value="UniProtKB-KW"/>
</dbReference>
<dbReference type="GO" id="GO:0016020">
    <property type="term" value="C:membrane"/>
    <property type="evidence" value="ECO:0007669"/>
    <property type="project" value="UniProtKB-SubCell"/>
</dbReference>
<feature type="transmembrane region" description="Helical" evidence="14">
    <location>
        <begin position="173"/>
        <end position="195"/>
    </location>
</feature>
<evidence type="ECO:0000256" key="2">
    <source>
        <dbReference type="ARBA" id="ARBA00008337"/>
    </source>
</evidence>
<organism evidence="16 17">
    <name type="scientific">Claviceps pazoutovae</name>
    <dbReference type="NCBI Taxonomy" id="1649127"/>
    <lineage>
        <taxon>Eukaryota</taxon>
        <taxon>Fungi</taxon>
        <taxon>Dikarya</taxon>
        <taxon>Ascomycota</taxon>
        <taxon>Pezizomycotina</taxon>
        <taxon>Sordariomycetes</taxon>
        <taxon>Hypocreomycetidae</taxon>
        <taxon>Hypocreales</taxon>
        <taxon>Clavicipitaceae</taxon>
        <taxon>Claviceps</taxon>
    </lineage>
</organism>
<dbReference type="Pfam" id="PF05241">
    <property type="entry name" value="EBP"/>
    <property type="match status" value="1"/>
</dbReference>
<gene>
    <name evidence="16" type="ORF">E4U60_000794</name>
</gene>
<evidence type="ECO:0000256" key="1">
    <source>
        <dbReference type="ARBA" id="ARBA00004141"/>
    </source>
</evidence>
<evidence type="ECO:0000256" key="14">
    <source>
        <dbReference type="SAM" id="Phobius"/>
    </source>
</evidence>
<keyword evidence="4 13" id="KW-0812">Transmembrane</keyword>
<keyword evidence="11" id="KW-0753">Steroid metabolism</keyword>
<feature type="transmembrane region" description="Helical" evidence="14">
    <location>
        <begin position="135"/>
        <end position="153"/>
    </location>
</feature>
<accession>A0A9P7ME73</accession>
<keyword evidence="6 13" id="KW-1133">Transmembrane helix</keyword>
<name>A0A9P7ME73_9HYPO</name>
<protein>
    <recommendedName>
        <fullName evidence="15">EXPERA domain-containing protein</fullName>
    </recommendedName>
</protein>
<comment type="caution">
    <text evidence="16">The sequence shown here is derived from an EMBL/GenBank/DDBJ whole genome shotgun (WGS) entry which is preliminary data.</text>
</comment>
<dbReference type="PANTHER" id="PTHR14207:SF0">
    <property type="entry name" value="3-BETA-HYDROXYSTEROID-DELTA(8),DELTA(7)-ISOMERASE"/>
    <property type="match status" value="1"/>
</dbReference>
<keyword evidence="12" id="KW-0413">Isomerase</keyword>
<evidence type="ECO:0000256" key="12">
    <source>
        <dbReference type="ARBA" id="ARBA00023235"/>
    </source>
</evidence>
<keyword evidence="9 13" id="KW-0472">Membrane</keyword>
<dbReference type="OrthoDB" id="58557at2759"/>
<dbReference type="PROSITE" id="PS51751">
    <property type="entry name" value="EXPERA"/>
    <property type="match status" value="1"/>
</dbReference>
<keyword evidence="10" id="KW-1207">Sterol metabolism</keyword>
<keyword evidence="3" id="KW-0444">Lipid biosynthesis</keyword>
<proteinExistence type="inferred from homology"/>
<keyword evidence="5" id="KW-0752">Steroid biosynthesis</keyword>
<evidence type="ECO:0000313" key="17">
    <source>
        <dbReference type="Proteomes" id="UP000706124"/>
    </source>
</evidence>
<evidence type="ECO:0000256" key="9">
    <source>
        <dbReference type="ARBA" id="ARBA00023136"/>
    </source>
</evidence>
<feature type="transmembrane region" description="Helical" evidence="14">
    <location>
        <begin position="60"/>
        <end position="77"/>
    </location>
</feature>
<evidence type="ECO:0000256" key="11">
    <source>
        <dbReference type="ARBA" id="ARBA00023221"/>
    </source>
</evidence>
<keyword evidence="8" id="KW-0443">Lipid metabolism</keyword>
<dbReference type="PANTHER" id="PTHR14207">
    <property type="entry name" value="STEROL ISOMERASE"/>
    <property type="match status" value="1"/>
</dbReference>